<accession>A0AA94IU17</accession>
<reference evidence="1 2" key="1">
    <citation type="submission" date="2017-06" db="EMBL/GenBank/DDBJ databases">
        <authorList>
            <person name="Varghese N."/>
            <person name="Submissions S."/>
        </authorList>
    </citation>
    <scope>NUCLEOTIDE SEQUENCE [LARGE SCALE GENOMIC DNA]</scope>
    <source>
        <strain evidence="1 2">DSM 26989</strain>
    </source>
</reference>
<name>A0AA94IU17_9BACT</name>
<gene>
    <name evidence="1" type="ORF">SAMN06265364_1149</name>
</gene>
<dbReference type="AlphaFoldDB" id="A0AA94IU17"/>
<protein>
    <submittedName>
        <fullName evidence="1">Uncharacterized protein</fullName>
    </submittedName>
</protein>
<dbReference type="Proteomes" id="UP000198427">
    <property type="component" value="Unassembled WGS sequence"/>
</dbReference>
<dbReference type="EMBL" id="FZNZ01000014">
    <property type="protein sequence ID" value="SNR84623.1"/>
    <property type="molecule type" value="Genomic_DNA"/>
</dbReference>
<evidence type="ECO:0000313" key="2">
    <source>
        <dbReference type="Proteomes" id="UP000198427"/>
    </source>
</evidence>
<comment type="caution">
    <text evidence="1">The sequence shown here is derived from an EMBL/GenBank/DDBJ whole genome shotgun (WGS) entry which is preliminary data.</text>
</comment>
<evidence type="ECO:0000313" key="1">
    <source>
        <dbReference type="EMBL" id="SNR84623.1"/>
    </source>
</evidence>
<sequence>MRVTKHFIPTTDVYIFCKEDVRTCVVPVTLIDSKKRGAWLKENAKKMLNYLEVSNNFSTLSLSLSLSLSYIIV</sequence>
<proteinExistence type="predicted"/>
<organism evidence="1 2">
    <name type="scientific">Prevotella jejuni</name>
    <dbReference type="NCBI Taxonomy" id="1177574"/>
    <lineage>
        <taxon>Bacteria</taxon>
        <taxon>Pseudomonadati</taxon>
        <taxon>Bacteroidota</taxon>
        <taxon>Bacteroidia</taxon>
        <taxon>Bacteroidales</taxon>
        <taxon>Prevotellaceae</taxon>
        <taxon>Prevotella</taxon>
    </lineage>
</organism>
<keyword evidence="2" id="KW-1185">Reference proteome</keyword>